<proteinExistence type="predicted"/>
<gene>
    <name evidence="1" type="ORF">DERYTH_LOCUS19961</name>
</gene>
<protein>
    <submittedName>
        <fullName evidence="1">25875_t:CDS:1</fullName>
    </submittedName>
</protein>
<keyword evidence="2" id="KW-1185">Reference proteome</keyword>
<comment type="caution">
    <text evidence="1">The sequence shown here is derived from an EMBL/GenBank/DDBJ whole genome shotgun (WGS) entry which is preliminary data.</text>
</comment>
<evidence type="ECO:0000313" key="1">
    <source>
        <dbReference type="EMBL" id="CAG8783640.1"/>
    </source>
</evidence>
<reference evidence="1" key="1">
    <citation type="submission" date="2021-06" db="EMBL/GenBank/DDBJ databases">
        <authorList>
            <person name="Kallberg Y."/>
            <person name="Tangrot J."/>
            <person name="Rosling A."/>
        </authorList>
    </citation>
    <scope>NUCLEOTIDE SEQUENCE</scope>
    <source>
        <strain evidence="1">MA453B</strain>
    </source>
</reference>
<dbReference type="Proteomes" id="UP000789405">
    <property type="component" value="Unassembled WGS sequence"/>
</dbReference>
<feature type="non-terminal residue" evidence="1">
    <location>
        <position position="1"/>
    </location>
</feature>
<sequence>KADEDANKSEPKSLEIAHLNTINTMNIYQYQLIKRLNPSSSDIISQKSIYELFSPDSID</sequence>
<accession>A0A9N9NXU8</accession>
<dbReference type="AlphaFoldDB" id="A0A9N9NXU8"/>
<organism evidence="1 2">
    <name type="scientific">Dentiscutata erythropus</name>
    <dbReference type="NCBI Taxonomy" id="1348616"/>
    <lineage>
        <taxon>Eukaryota</taxon>
        <taxon>Fungi</taxon>
        <taxon>Fungi incertae sedis</taxon>
        <taxon>Mucoromycota</taxon>
        <taxon>Glomeromycotina</taxon>
        <taxon>Glomeromycetes</taxon>
        <taxon>Diversisporales</taxon>
        <taxon>Gigasporaceae</taxon>
        <taxon>Dentiscutata</taxon>
    </lineage>
</organism>
<name>A0A9N9NXU8_9GLOM</name>
<dbReference type="EMBL" id="CAJVPY010022744">
    <property type="protein sequence ID" value="CAG8783640.1"/>
    <property type="molecule type" value="Genomic_DNA"/>
</dbReference>
<evidence type="ECO:0000313" key="2">
    <source>
        <dbReference type="Proteomes" id="UP000789405"/>
    </source>
</evidence>